<keyword evidence="2" id="KW-1185">Reference proteome</keyword>
<organism evidence="1 2">
    <name type="scientific">Trichonephila inaurata madagascariensis</name>
    <dbReference type="NCBI Taxonomy" id="2747483"/>
    <lineage>
        <taxon>Eukaryota</taxon>
        <taxon>Metazoa</taxon>
        <taxon>Ecdysozoa</taxon>
        <taxon>Arthropoda</taxon>
        <taxon>Chelicerata</taxon>
        <taxon>Arachnida</taxon>
        <taxon>Araneae</taxon>
        <taxon>Araneomorphae</taxon>
        <taxon>Entelegynae</taxon>
        <taxon>Araneoidea</taxon>
        <taxon>Nephilidae</taxon>
        <taxon>Trichonephila</taxon>
        <taxon>Trichonephila inaurata</taxon>
    </lineage>
</organism>
<evidence type="ECO:0000313" key="2">
    <source>
        <dbReference type="Proteomes" id="UP000886998"/>
    </source>
</evidence>
<dbReference type="Proteomes" id="UP000886998">
    <property type="component" value="Unassembled WGS sequence"/>
</dbReference>
<reference evidence="1" key="1">
    <citation type="submission" date="2020-08" db="EMBL/GenBank/DDBJ databases">
        <title>Multicomponent nature underlies the extraordinary mechanical properties of spider dragline silk.</title>
        <authorList>
            <person name="Kono N."/>
            <person name="Nakamura H."/>
            <person name="Mori M."/>
            <person name="Yoshida Y."/>
            <person name="Ohtoshi R."/>
            <person name="Malay A.D."/>
            <person name="Moran D.A.P."/>
            <person name="Tomita M."/>
            <person name="Numata K."/>
            <person name="Arakawa K."/>
        </authorList>
    </citation>
    <scope>NUCLEOTIDE SEQUENCE</scope>
</reference>
<comment type="caution">
    <text evidence="1">The sequence shown here is derived from an EMBL/GenBank/DDBJ whole genome shotgun (WGS) entry which is preliminary data.</text>
</comment>
<gene>
    <name evidence="1" type="ORF">TNIN_488141</name>
</gene>
<evidence type="ECO:0000313" key="1">
    <source>
        <dbReference type="EMBL" id="GFY69953.1"/>
    </source>
</evidence>
<accession>A0A8X6YCV0</accession>
<dbReference type="EMBL" id="BMAV01017908">
    <property type="protein sequence ID" value="GFY69953.1"/>
    <property type="molecule type" value="Genomic_DNA"/>
</dbReference>
<dbReference type="AlphaFoldDB" id="A0A8X6YCV0"/>
<proteinExistence type="predicted"/>
<protein>
    <submittedName>
        <fullName evidence="1">Uncharacterized protein</fullName>
    </submittedName>
</protein>
<name>A0A8X6YCV0_9ARAC</name>
<sequence>MTPSPTGEFRGPNLGYFFCSGKGPLTKPTQTVYRSDDLRGVDRGMLLSTVAYRACSSPKERIKKVEERVLSLCSGVKGKRYAHSTVRVGHRLVLVATMAKKRHKCRGFPTISSCPLRIGR</sequence>